<dbReference type="SUPFAM" id="SSF50998">
    <property type="entry name" value="Quinoprotein alcohol dehydrogenase-like"/>
    <property type="match status" value="2"/>
</dbReference>
<evidence type="ECO:0000259" key="13">
    <source>
        <dbReference type="Pfam" id="PF25293"/>
    </source>
</evidence>
<accession>A0A2R6RPM8</accession>
<keyword evidence="8" id="KW-1133">Transmembrane helix</keyword>
<comment type="subcellular location">
    <subcellularLocation>
        <location evidence="1">Endoplasmic reticulum membrane</location>
        <topology evidence="1">Single-pass type I membrane protein</topology>
    </subcellularLocation>
</comment>
<dbReference type="STRING" id="98765.A0A2R6RPM8"/>
<dbReference type="GO" id="GO:0072546">
    <property type="term" value="C:EMC complex"/>
    <property type="evidence" value="ECO:0007669"/>
    <property type="project" value="InterPro"/>
</dbReference>
<sequence>MRALSNLGALLCFSFHFLSGAAIHASEAGVVDWHKPLIGDALTGNPTLSPVFHRLGEADESTKSYILTATTSNVLAALHPENGTIVVATVSGTGGATIRLLDISSGDLLLEQQLHKPEAGRLLEPDNTGVSLAFDSDRANVYALTNGHTVRRILTTTGQLQWGWTSPDQSSLVIYSTLVPTSSAVYVLGLAKSFASYTLHVTALSPSDGSIISTADVPSSITDGPQSVFALRKAGNGTEAVRAVWLEGGSIRSVNLTPELKEKPVPVKGAVYQEIIDAGLNDHGVFVALKDDGSGRVIKINEEGTGLKVIWEFADSAKATHYTASMYTGGFDMDGYPYIGRVFWSHAYKKASAHIFAPHLAEGKGLVTGYTFPFETGVHGIIANVALDTAHPEEYRVIGRLVVTTTTGALQLWQYDQLQWSREEGLANIQVAEFVELPEKKVIASGGGEEKETFIDRLWRQLAEAQDFPEYAVNFAKRFVTGSYESVSGPVAPVSNTTALVRDTFGFRKVLVVATTRGKIYGIDSANGEVVWSRVFGLGWAAEVGARIFPVKIFTTRTVSDGDTPQVVLVTQRRANNGLVDTVLFHIDALTGEDARYASQDNDVLQGFDAIAGPLVEAFLLRDAGAKYVVLFDEFLQAHIYPDTPGNLESFSSSIPSLHFALRTGRPGAGRLTGHRLSLDKEFTGKHVAHPSWTQSLPDDEDIQAVITRPYEPVASYGKVLGNRTTLYKYLNPNVVAVLTSSTSTCGVYVMDTAKGTILYHSILPAPGGICDIKTAFTENWLIYHYYDDEVGLDQAKSYRVVSVEFYEGSRIDEKISSSDISSYSNETTSISVFEQSYIFPRGISAIAATSTKFGITSREIIVAGENGVIQAFPRRFLDPRRPKRKPTSEEQEEWLMQYDPIIPDDPKRVLSHTYKIVHSYPEHQVARTQKIITSPALLESTSLVFAYGLDLFSTRTAPSNTFDVLSENFNKAQLVLTVAGLALAIIVTKPMVRRKRLRERWYD</sequence>
<feature type="chain" id="PRO_5015332304" description="ER membrane protein complex subunit 1" evidence="11">
    <location>
        <begin position="29"/>
        <end position="1004"/>
    </location>
</feature>
<organism evidence="14 15">
    <name type="scientific">Hermanssonia centrifuga</name>
    <dbReference type="NCBI Taxonomy" id="98765"/>
    <lineage>
        <taxon>Eukaryota</taxon>
        <taxon>Fungi</taxon>
        <taxon>Dikarya</taxon>
        <taxon>Basidiomycota</taxon>
        <taxon>Agaricomycotina</taxon>
        <taxon>Agaricomycetes</taxon>
        <taxon>Polyporales</taxon>
        <taxon>Meruliaceae</taxon>
        <taxon>Hermanssonia</taxon>
    </lineage>
</organism>
<dbReference type="Proteomes" id="UP000186601">
    <property type="component" value="Unassembled WGS sequence"/>
</dbReference>
<evidence type="ECO:0000256" key="7">
    <source>
        <dbReference type="ARBA" id="ARBA00022824"/>
    </source>
</evidence>
<keyword evidence="15" id="KW-1185">Reference proteome</keyword>
<dbReference type="AlphaFoldDB" id="A0A2R6RPM8"/>
<evidence type="ECO:0000256" key="2">
    <source>
        <dbReference type="ARBA" id="ARBA00007904"/>
    </source>
</evidence>
<feature type="domain" description="ER membrane protein complex subunit 1 C-terminal" evidence="12">
    <location>
        <begin position="778"/>
        <end position="1002"/>
    </location>
</feature>
<evidence type="ECO:0000259" key="12">
    <source>
        <dbReference type="Pfam" id="PF07774"/>
    </source>
</evidence>
<evidence type="ECO:0000256" key="5">
    <source>
        <dbReference type="ARBA" id="ARBA00022692"/>
    </source>
</evidence>
<feature type="signal peptide" evidence="11">
    <location>
        <begin position="1"/>
        <end position="28"/>
    </location>
</feature>
<gene>
    <name evidence="14" type="ORF">PHLCEN_2v2276</name>
</gene>
<dbReference type="GO" id="GO:0034975">
    <property type="term" value="P:protein folding in endoplasmic reticulum"/>
    <property type="evidence" value="ECO:0007669"/>
    <property type="project" value="TreeGrafter"/>
</dbReference>
<evidence type="ECO:0000256" key="10">
    <source>
        <dbReference type="ARBA" id="ARBA00023180"/>
    </source>
</evidence>
<dbReference type="InterPro" id="IPR058545">
    <property type="entry name" value="Beta-prop_EMC1_1st"/>
</dbReference>
<feature type="domain" description="EMC1 first beta-propeller" evidence="13">
    <location>
        <begin position="87"/>
        <end position="424"/>
    </location>
</feature>
<evidence type="ECO:0000256" key="11">
    <source>
        <dbReference type="SAM" id="SignalP"/>
    </source>
</evidence>
<evidence type="ECO:0000256" key="3">
    <source>
        <dbReference type="ARBA" id="ARBA00011276"/>
    </source>
</evidence>
<evidence type="ECO:0000313" key="14">
    <source>
        <dbReference type="EMBL" id="PSS31949.1"/>
    </source>
</evidence>
<name>A0A2R6RPM8_9APHY</name>
<evidence type="ECO:0000256" key="4">
    <source>
        <dbReference type="ARBA" id="ARBA00020824"/>
    </source>
</evidence>
<dbReference type="InterPro" id="IPR011047">
    <property type="entry name" value="Quinoprotein_ADH-like_sf"/>
</dbReference>
<comment type="caution">
    <text evidence="14">The sequence shown here is derived from an EMBL/GenBank/DDBJ whole genome shotgun (WGS) entry which is preliminary data.</text>
</comment>
<evidence type="ECO:0000256" key="8">
    <source>
        <dbReference type="ARBA" id="ARBA00022989"/>
    </source>
</evidence>
<protein>
    <recommendedName>
        <fullName evidence="4">ER membrane protein complex subunit 1</fullName>
    </recommendedName>
</protein>
<dbReference type="PANTHER" id="PTHR21573">
    <property type="entry name" value="ER MEMBRANE PROTEIN COMPLEX SUBUNIT 1"/>
    <property type="match status" value="1"/>
</dbReference>
<evidence type="ECO:0000256" key="9">
    <source>
        <dbReference type="ARBA" id="ARBA00023136"/>
    </source>
</evidence>
<evidence type="ECO:0000313" key="15">
    <source>
        <dbReference type="Proteomes" id="UP000186601"/>
    </source>
</evidence>
<dbReference type="Pfam" id="PF07774">
    <property type="entry name" value="EMC1_C"/>
    <property type="match status" value="1"/>
</dbReference>
<evidence type="ECO:0000256" key="6">
    <source>
        <dbReference type="ARBA" id="ARBA00022729"/>
    </source>
</evidence>
<reference evidence="14 15" key="1">
    <citation type="submission" date="2018-02" db="EMBL/GenBank/DDBJ databases">
        <title>Genome sequence of the basidiomycete white-rot fungus Phlebia centrifuga.</title>
        <authorList>
            <person name="Granchi Z."/>
            <person name="Peng M."/>
            <person name="de Vries R.P."/>
            <person name="Hilden K."/>
            <person name="Makela M.R."/>
            <person name="Grigoriev I."/>
            <person name="Riley R."/>
        </authorList>
    </citation>
    <scope>NUCLEOTIDE SEQUENCE [LARGE SCALE GENOMIC DNA]</scope>
    <source>
        <strain evidence="14 15">FBCC195</strain>
    </source>
</reference>
<dbReference type="Pfam" id="PF25293">
    <property type="entry name" value="Beta-prop_EMC1_N"/>
    <property type="match status" value="1"/>
</dbReference>
<keyword evidence="7" id="KW-0256">Endoplasmic reticulum</keyword>
<dbReference type="InterPro" id="IPR026895">
    <property type="entry name" value="EMC1"/>
</dbReference>
<keyword evidence="10" id="KW-0325">Glycoprotein</keyword>
<keyword evidence="6 11" id="KW-0732">Signal</keyword>
<dbReference type="InterPro" id="IPR011678">
    <property type="entry name" value="EMC1_C"/>
</dbReference>
<evidence type="ECO:0000256" key="1">
    <source>
        <dbReference type="ARBA" id="ARBA00004115"/>
    </source>
</evidence>
<dbReference type="Gene3D" id="2.130.10.10">
    <property type="entry name" value="YVTN repeat-like/Quinoprotein amine dehydrogenase"/>
    <property type="match status" value="1"/>
</dbReference>
<keyword evidence="9" id="KW-0472">Membrane</keyword>
<proteinExistence type="inferred from homology"/>
<dbReference type="EMBL" id="MLYV02000212">
    <property type="protein sequence ID" value="PSS31949.1"/>
    <property type="molecule type" value="Genomic_DNA"/>
</dbReference>
<comment type="similarity">
    <text evidence="2">Belongs to the EMC1 family.</text>
</comment>
<comment type="subunit">
    <text evidence="3">Component of the ER membrane protein complex (EMC).</text>
</comment>
<dbReference type="PANTHER" id="PTHR21573:SF0">
    <property type="entry name" value="ER MEMBRANE PROTEIN COMPLEX SUBUNIT 1"/>
    <property type="match status" value="1"/>
</dbReference>
<dbReference type="OrthoDB" id="28092at2759"/>
<keyword evidence="5" id="KW-0812">Transmembrane</keyword>
<dbReference type="InterPro" id="IPR015943">
    <property type="entry name" value="WD40/YVTN_repeat-like_dom_sf"/>
</dbReference>